<evidence type="ECO:0000259" key="1">
    <source>
        <dbReference type="PROSITE" id="PS50206"/>
    </source>
</evidence>
<dbReference type="InterPro" id="IPR001763">
    <property type="entry name" value="Rhodanese-like_dom"/>
</dbReference>
<dbReference type="AlphaFoldDB" id="A0A3B0VL01"/>
<dbReference type="EMBL" id="UOFB01000033">
    <property type="protein sequence ID" value="VAW44308.1"/>
    <property type="molecule type" value="Genomic_DNA"/>
</dbReference>
<dbReference type="SMART" id="SM00450">
    <property type="entry name" value="RHOD"/>
    <property type="match status" value="1"/>
</dbReference>
<feature type="domain" description="Rhodanese" evidence="1">
    <location>
        <begin position="50"/>
        <end position="142"/>
    </location>
</feature>
<dbReference type="SUPFAM" id="SSF52821">
    <property type="entry name" value="Rhodanese/Cell cycle control phosphatase"/>
    <property type="match status" value="1"/>
</dbReference>
<gene>
    <name evidence="2" type="ORF">MNBD_GAMMA04-1517</name>
</gene>
<protein>
    <recommendedName>
        <fullName evidence="1">Rhodanese domain-containing protein</fullName>
    </recommendedName>
</protein>
<dbReference type="Pfam" id="PF00581">
    <property type="entry name" value="Rhodanese"/>
    <property type="match status" value="1"/>
</dbReference>
<organism evidence="2">
    <name type="scientific">hydrothermal vent metagenome</name>
    <dbReference type="NCBI Taxonomy" id="652676"/>
    <lineage>
        <taxon>unclassified sequences</taxon>
        <taxon>metagenomes</taxon>
        <taxon>ecological metagenomes</taxon>
    </lineage>
</organism>
<dbReference type="Gene3D" id="3.40.250.10">
    <property type="entry name" value="Rhodanese-like domain"/>
    <property type="match status" value="1"/>
</dbReference>
<evidence type="ECO:0000313" key="2">
    <source>
        <dbReference type="EMBL" id="VAW44308.1"/>
    </source>
</evidence>
<dbReference type="CDD" id="cd00158">
    <property type="entry name" value="RHOD"/>
    <property type="match status" value="1"/>
</dbReference>
<dbReference type="InterPro" id="IPR050229">
    <property type="entry name" value="GlpE_sulfurtransferase"/>
</dbReference>
<sequence length="143" mass="15685">MRSMLKQAAVGFMAANILAFASLAQAAAPLSVPGATTVTTAEAKKLWDSGATFIDSRKKEDWEDGHIAKAIHLDRGDRENYTREKVSNMFKKDQALVTYCYGEVCTRSSQMAADLVGLGYTNVYFYRGGFPAWSFAGHSIESK</sequence>
<name>A0A3B0VL01_9ZZZZ</name>
<dbReference type="InterPro" id="IPR036873">
    <property type="entry name" value="Rhodanese-like_dom_sf"/>
</dbReference>
<dbReference type="PANTHER" id="PTHR43031:SF1">
    <property type="entry name" value="PYRIDINE NUCLEOTIDE-DISULPHIDE OXIDOREDUCTASE"/>
    <property type="match status" value="1"/>
</dbReference>
<reference evidence="2" key="1">
    <citation type="submission" date="2018-06" db="EMBL/GenBank/DDBJ databases">
        <authorList>
            <person name="Zhirakovskaya E."/>
        </authorList>
    </citation>
    <scope>NUCLEOTIDE SEQUENCE</scope>
</reference>
<dbReference type="PROSITE" id="PS50206">
    <property type="entry name" value="RHODANESE_3"/>
    <property type="match status" value="1"/>
</dbReference>
<dbReference type="PANTHER" id="PTHR43031">
    <property type="entry name" value="FAD-DEPENDENT OXIDOREDUCTASE"/>
    <property type="match status" value="1"/>
</dbReference>
<accession>A0A3B0VL01</accession>
<proteinExistence type="predicted"/>